<reference evidence="3" key="1">
    <citation type="submission" date="2022-10" db="EMBL/GenBank/DDBJ databases">
        <title>Tapping the CABI collections for fungal endophytes: first genome assemblies for Collariella, Neodidymelliopsis, Ascochyta clinopodiicola, Didymella pomorum, Didymosphaeria variabile, Neocosmospora piperis and Neocucurbitaria cava.</title>
        <authorList>
            <person name="Hill R."/>
        </authorList>
    </citation>
    <scope>NUCLEOTIDE SEQUENCE</scope>
    <source>
        <strain evidence="3">IMI 356814</strain>
    </source>
</reference>
<dbReference type="Proteomes" id="UP001140560">
    <property type="component" value="Unassembled WGS sequence"/>
</dbReference>
<dbReference type="InterPro" id="IPR010730">
    <property type="entry name" value="HET"/>
</dbReference>
<evidence type="ECO:0000259" key="1">
    <source>
        <dbReference type="Pfam" id="PF06985"/>
    </source>
</evidence>
<dbReference type="EMBL" id="JAPEUY010000001">
    <property type="protein sequence ID" value="KAJ4377743.1"/>
    <property type="molecule type" value="Genomic_DNA"/>
</dbReference>
<proteinExistence type="predicted"/>
<evidence type="ECO:0000313" key="4">
    <source>
        <dbReference type="Proteomes" id="UP001140560"/>
    </source>
</evidence>
<dbReference type="PANTHER" id="PTHR10622:SF12">
    <property type="entry name" value="HET DOMAIN-CONTAINING PROTEIN"/>
    <property type="match status" value="1"/>
</dbReference>
<protein>
    <recommendedName>
        <fullName evidence="5">Heterokaryon incompatibility domain-containing protein</fullName>
    </recommendedName>
</protein>
<organism evidence="3 4">
    <name type="scientific">Neocucurbitaria cava</name>
    <dbReference type="NCBI Taxonomy" id="798079"/>
    <lineage>
        <taxon>Eukaryota</taxon>
        <taxon>Fungi</taxon>
        <taxon>Dikarya</taxon>
        <taxon>Ascomycota</taxon>
        <taxon>Pezizomycotina</taxon>
        <taxon>Dothideomycetes</taxon>
        <taxon>Pleosporomycetidae</taxon>
        <taxon>Pleosporales</taxon>
        <taxon>Pleosporineae</taxon>
        <taxon>Cucurbitariaceae</taxon>
        <taxon>Neocucurbitaria</taxon>
    </lineage>
</organism>
<feature type="domain" description="Heterokaryon incompatibility" evidence="1">
    <location>
        <begin position="22"/>
        <end position="110"/>
    </location>
</feature>
<dbReference type="PANTHER" id="PTHR10622">
    <property type="entry name" value="HET DOMAIN-CONTAINING PROTEIN"/>
    <property type="match status" value="1"/>
</dbReference>
<gene>
    <name evidence="3" type="ORF">N0V83_000573</name>
</gene>
<dbReference type="Pfam" id="PF26640">
    <property type="entry name" value="DUF8212"/>
    <property type="match status" value="1"/>
</dbReference>
<accession>A0A9W8YIY1</accession>
<feature type="domain" description="DUF8212" evidence="2">
    <location>
        <begin position="225"/>
        <end position="292"/>
    </location>
</feature>
<evidence type="ECO:0000259" key="2">
    <source>
        <dbReference type="Pfam" id="PF26640"/>
    </source>
</evidence>
<dbReference type="OrthoDB" id="674604at2759"/>
<dbReference type="Pfam" id="PF06985">
    <property type="entry name" value="HET"/>
    <property type="match status" value="1"/>
</dbReference>
<dbReference type="InterPro" id="IPR058525">
    <property type="entry name" value="DUF8212"/>
</dbReference>
<dbReference type="AlphaFoldDB" id="A0A9W8YIY1"/>
<sequence>MRLINTKTGQLEDFIGQEIPKYAILSHTWGEEEVSYQDYLRNVHKTKKGYRKIQKTCDIAAEAKIPYAWVDTLCIDKKSSAELSEAINSMYRWYEQSKVCYAFLSDLSGDADLEDALGKCRWFKRGWTLQELIAPKFVTCLTILLVYDARWNKRGVKTSLASQLSTITKINESVLRKESPLSHFCVAQKLSWAALRVTTRIEDSAYCLLGLLDLNMPLLYGEGEKAFRRLQDQIIQSSADLSIFAWQWKSPEQQQASPKDQEEVRSAQSGLQDGSLCGVLARSTTMFAHCSGYTRSQGGGPREFSVTNVGIKIRVRVLLRRLDGKSGMGYVLPLNCVYRGRALGLRLRQTGNNGYLRQDAFTLFEYEEGSLPTAPPSERNLLTTLPEDPSHPNAMMNRIKNVLPLTRTHILRFIPQTTLLLNPWPVDRYDYEDQVFFGFRDPTRDFSIIEMLVPIQVPNTVLGTVESEWVRCKFCAIGWSSTAPGVAQFGLFEEDKHAASLYAIQPRISDWDRNSQQLVYYLNSYNIPKVAVVRYDFPKLGKTAHLAFSAKREEDRTMSTNPFWTIRFSYSLWHSMAEPHIDQEVWSL</sequence>
<keyword evidence="4" id="KW-1185">Reference proteome</keyword>
<evidence type="ECO:0008006" key="5">
    <source>
        <dbReference type="Google" id="ProtNLM"/>
    </source>
</evidence>
<comment type="caution">
    <text evidence="3">The sequence shown here is derived from an EMBL/GenBank/DDBJ whole genome shotgun (WGS) entry which is preliminary data.</text>
</comment>
<name>A0A9W8YIY1_9PLEO</name>
<evidence type="ECO:0000313" key="3">
    <source>
        <dbReference type="EMBL" id="KAJ4377743.1"/>
    </source>
</evidence>